<proteinExistence type="predicted"/>
<dbReference type="AlphaFoldDB" id="A0A1B7NJF1"/>
<dbReference type="Proteomes" id="UP000091918">
    <property type="component" value="Unassembled WGS sequence"/>
</dbReference>
<organism evidence="1 2">
    <name type="scientific">Emergomyces africanus</name>
    <dbReference type="NCBI Taxonomy" id="1955775"/>
    <lineage>
        <taxon>Eukaryota</taxon>
        <taxon>Fungi</taxon>
        <taxon>Dikarya</taxon>
        <taxon>Ascomycota</taxon>
        <taxon>Pezizomycotina</taxon>
        <taxon>Eurotiomycetes</taxon>
        <taxon>Eurotiomycetidae</taxon>
        <taxon>Onygenales</taxon>
        <taxon>Ajellomycetaceae</taxon>
        <taxon>Emergomyces</taxon>
    </lineage>
</organism>
<evidence type="ECO:0000313" key="2">
    <source>
        <dbReference type="Proteomes" id="UP000091918"/>
    </source>
</evidence>
<dbReference type="EMBL" id="LGUA01003713">
    <property type="protein sequence ID" value="OAX76999.1"/>
    <property type="molecule type" value="Genomic_DNA"/>
</dbReference>
<sequence>MIVNYLSKDMILQLYNKINTETVADSQTVKLSS</sequence>
<comment type="caution">
    <text evidence="1">The sequence shown here is derived from an EMBL/GenBank/DDBJ whole genome shotgun (WGS) entry which is preliminary data.</text>
</comment>
<evidence type="ECO:0000313" key="1">
    <source>
        <dbReference type="EMBL" id="OAX76999.1"/>
    </source>
</evidence>
<gene>
    <name evidence="1" type="ORF">ACJ72_08707</name>
</gene>
<name>A0A1B7NJF1_9EURO</name>
<reference evidence="1 2" key="1">
    <citation type="submission" date="2015-07" db="EMBL/GenBank/DDBJ databases">
        <title>Emmonsia species relationships and genome sequence.</title>
        <authorList>
            <person name="Cuomo C.A."/>
            <person name="Schwartz I.S."/>
            <person name="Kenyon C."/>
            <person name="de Hoog G.S."/>
            <person name="Govender N.P."/>
            <person name="Botha A."/>
            <person name="Moreno L."/>
            <person name="de Vries M."/>
            <person name="Munoz J.F."/>
            <person name="Stielow J.B."/>
        </authorList>
    </citation>
    <scope>NUCLEOTIDE SEQUENCE [LARGE SCALE GENOMIC DNA]</scope>
    <source>
        <strain evidence="1 2">CBS 136260</strain>
    </source>
</reference>
<accession>A0A1B7NJF1</accession>
<keyword evidence="2" id="KW-1185">Reference proteome</keyword>
<protein>
    <submittedName>
        <fullName evidence="1">Uncharacterized protein</fullName>
    </submittedName>
</protein>